<feature type="domain" description="HP" evidence="2">
    <location>
        <begin position="848"/>
        <end position="913"/>
    </location>
</feature>
<dbReference type="SUPFAM" id="SSF47050">
    <property type="entry name" value="VHP, Villin headpiece domain"/>
    <property type="match status" value="1"/>
</dbReference>
<dbReference type="Gene3D" id="1.10.950.10">
    <property type="entry name" value="Villin headpiece domain"/>
    <property type="match status" value="1"/>
</dbReference>
<dbReference type="Gene3D" id="3.40.20.10">
    <property type="entry name" value="Severin"/>
    <property type="match status" value="6"/>
</dbReference>
<dbReference type="SUPFAM" id="SSF55753">
    <property type="entry name" value="Actin depolymerizing proteins"/>
    <property type="match status" value="6"/>
</dbReference>
<dbReference type="PROSITE" id="PS51089">
    <property type="entry name" value="HP"/>
    <property type="match status" value="1"/>
</dbReference>
<dbReference type="Pfam" id="PF00626">
    <property type="entry name" value="Gelsolin"/>
    <property type="match status" value="1"/>
</dbReference>
<dbReference type="GO" id="GO:0051015">
    <property type="term" value="F:actin filament binding"/>
    <property type="evidence" value="ECO:0007669"/>
    <property type="project" value="InterPro"/>
</dbReference>
<dbReference type="OrthoDB" id="6375767at2759"/>
<dbReference type="Pfam" id="PF02209">
    <property type="entry name" value="VHP"/>
    <property type="match status" value="1"/>
</dbReference>
<proteinExistence type="inferred from homology"/>
<dbReference type="GO" id="GO:0015629">
    <property type="term" value="C:actin cytoskeleton"/>
    <property type="evidence" value="ECO:0007669"/>
    <property type="project" value="TreeGrafter"/>
</dbReference>
<dbReference type="EMBL" id="GDHF01013750">
    <property type="protein sequence ID" value="JAI38564.1"/>
    <property type="molecule type" value="Transcribed_RNA"/>
</dbReference>
<dbReference type="InterPro" id="IPR003128">
    <property type="entry name" value="Villin_headpiece"/>
</dbReference>
<accession>A0A0K8VI34</accession>
<sequence length="913" mass="104611">MISDQITAQSYSQSGQKQSLSAMQVMEISSKDMEVCSNSISDLKVDASFRKIAKNAICFHIWKIEEDRLEAEPKAQYGNFIDDCAYIIYAAAPKGIYVNQETITRETKPGTYLERFIHFWLGEKVSEQKRSNVAHKIQELDSYFNNVATEYRETQGNESARFLSYFKKGFTILSSNLLATKSSNRLYQLHGRKWLRCIEMDSISWDYFGSDYIMLLKTETNTFVWIGRSSSTAERRSALDWVTKLGVNASNVVVVDDGYEQSLPEKLKNQWNSFLPLSQRVVSQVSATPDRQQNNKIKIYKCGYRGTRLHLDQLDVVIPTKEDLSDTSTAYVLDGCLQGIWLWVGNMAPHQDKISAMGNGRAFVKKKKYPYSTPVIRVVQGHEPVEFIRLFPNWQQDATESIMAIKPVSTIFKRFDALTLSQRPKMAADTQLIDDGTGERKIYHVTKDQIMEKSQSKTVIFITNHCYVVEYTVMLPTASLADAQNVGVSTIIYQWNGSEANADDIANCERFALSTFEKLHKKAMFVQMCEYDETPHFLQIFDGKLIILQSERTSLSHHSNNINYISNELSLMNRDYFVLRVYGDTSYNAKATEVYPLNTMSGKECYVVKTSHIWVWCGQSSTGDAREMAKNIGSLLGECSLVVEGKEPKEFWRSLTTYMSQPLINGSISSGSSNGSSTSPLNGSFVYNNNNINVTKLRLQPQLFLAWLQRGKFFMREVIGYEQCDLSPESIYVLDTGLVSYIWLGRQASTYEKDKYMKIAQLYLESVPIARRPTTAVAVIRQDDEPNTFKGLFENWDHNLWNNYVSYELKRQAFMKQGNLPSTNDTITNGINGNGIIPSVLKNHLKDFDLHHKYPIVTLQQETDLLPPEVNPLKREVHLTHDDFVSLFNMSFWEFDELPVWKKQELKKKYKLF</sequence>
<dbReference type="GO" id="GO:0051014">
    <property type="term" value="P:actin filament severing"/>
    <property type="evidence" value="ECO:0007669"/>
    <property type="project" value="TreeGrafter"/>
</dbReference>
<dbReference type="SMART" id="SM00262">
    <property type="entry name" value="GEL"/>
    <property type="match status" value="6"/>
</dbReference>
<dbReference type="InterPro" id="IPR007123">
    <property type="entry name" value="Gelsolin-like_dom"/>
</dbReference>
<dbReference type="GO" id="GO:0005737">
    <property type="term" value="C:cytoplasm"/>
    <property type="evidence" value="ECO:0007669"/>
    <property type="project" value="TreeGrafter"/>
</dbReference>
<dbReference type="GO" id="GO:0051016">
    <property type="term" value="P:barbed-end actin filament capping"/>
    <property type="evidence" value="ECO:0007669"/>
    <property type="project" value="TreeGrafter"/>
</dbReference>
<protein>
    <submittedName>
        <fullName evidence="3">Villin-like protein quail</fullName>
    </submittedName>
</protein>
<comment type="similarity">
    <text evidence="1">Belongs to the villin/gelsolin family.</text>
</comment>
<evidence type="ECO:0000313" key="3">
    <source>
        <dbReference type="EMBL" id="JAI38564.1"/>
    </source>
</evidence>
<gene>
    <name evidence="3" type="primary">qua_0</name>
    <name evidence="3" type="ORF">c2_g2_i1</name>
</gene>
<organism evidence="3">
    <name type="scientific">Bactrocera latifrons</name>
    <name type="common">Malaysian fruit fly</name>
    <name type="synonym">Chaetodacus latifrons</name>
    <dbReference type="NCBI Taxonomy" id="174628"/>
    <lineage>
        <taxon>Eukaryota</taxon>
        <taxon>Metazoa</taxon>
        <taxon>Ecdysozoa</taxon>
        <taxon>Arthropoda</taxon>
        <taxon>Hexapoda</taxon>
        <taxon>Insecta</taxon>
        <taxon>Pterygota</taxon>
        <taxon>Neoptera</taxon>
        <taxon>Endopterygota</taxon>
        <taxon>Diptera</taxon>
        <taxon>Brachycera</taxon>
        <taxon>Muscomorpha</taxon>
        <taxon>Tephritoidea</taxon>
        <taxon>Tephritidae</taxon>
        <taxon>Bactrocera</taxon>
        <taxon>Bactrocera</taxon>
    </lineage>
</organism>
<dbReference type="GO" id="GO:0005546">
    <property type="term" value="F:phosphatidylinositol-4,5-bisphosphate binding"/>
    <property type="evidence" value="ECO:0007669"/>
    <property type="project" value="TreeGrafter"/>
</dbReference>
<dbReference type="SMART" id="SM00153">
    <property type="entry name" value="VHP"/>
    <property type="match status" value="1"/>
</dbReference>
<evidence type="ECO:0000256" key="1">
    <source>
        <dbReference type="ARBA" id="ARBA00008418"/>
    </source>
</evidence>
<dbReference type="InterPro" id="IPR029006">
    <property type="entry name" value="ADF-H/Gelsolin-like_dom_sf"/>
</dbReference>
<dbReference type="InterPro" id="IPR036886">
    <property type="entry name" value="Villin_headpiece_dom_sf"/>
</dbReference>
<dbReference type="GO" id="GO:0008154">
    <property type="term" value="P:actin polymerization or depolymerization"/>
    <property type="evidence" value="ECO:0007669"/>
    <property type="project" value="TreeGrafter"/>
</dbReference>
<name>A0A0K8VI34_BACLA</name>
<reference evidence="3" key="1">
    <citation type="submission" date="2015-06" db="EMBL/GenBank/DDBJ databases">
        <authorList>
            <person name="Hoefler B.C."/>
            <person name="Straight P.D."/>
        </authorList>
    </citation>
    <scope>NUCLEOTIDE SEQUENCE</scope>
</reference>
<evidence type="ECO:0000259" key="2">
    <source>
        <dbReference type="PROSITE" id="PS51089"/>
    </source>
</evidence>
<dbReference type="PRINTS" id="PR00597">
    <property type="entry name" value="GELSOLIN"/>
</dbReference>
<dbReference type="InterPro" id="IPR007122">
    <property type="entry name" value="Villin/Gelsolin"/>
</dbReference>
<dbReference type="PANTHER" id="PTHR11977:SF57">
    <property type="entry name" value="VILLIN-LIKE PROTEIN QUAIL"/>
    <property type="match status" value="1"/>
</dbReference>
<dbReference type="PANTHER" id="PTHR11977">
    <property type="entry name" value="VILLIN"/>
    <property type="match status" value="1"/>
</dbReference>
<dbReference type="AlphaFoldDB" id="A0A0K8VI34"/>